<evidence type="ECO:0000313" key="1">
    <source>
        <dbReference type="EMBL" id="SUX11405.1"/>
    </source>
</evidence>
<proteinExistence type="predicted"/>
<organism evidence="1 2">
    <name type="scientific">Campylobacter sputorum subsp. sputorum</name>
    <dbReference type="NCBI Taxonomy" id="32024"/>
    <lineage>
        <taxon>Bacteria</taxon>
        <taxon>Pseudomonadati</taxon>
        <taxon>Campylobacterota</taxon>
        <taxon>Epsilonproteobacteria</taxon>
        <taxon>Campylobacterales</taxon>
        <taxon>Campylobacteraceae</taxon>
        <taxon>Campylobacter</taxon>
    </lineage>
</organism>
<dbReference type="GeneID" id="93090271"/>
<dbReference type="RefSeq" id="WP_089182137.1">
    <property type="nucleotide sequence ID" value="NZ_CP043427.1"/>
</dbReference>
<gene>
    <name evidence="1" type="ORF">NCTC12475_01630</name>
</gene>
<dbReference type="EMBL" id="UFVD01000001">
    <property type="protein sequence ID" value="SUX11405.1"/>
    <property type="molecule type" value="Genomic_DNA"/>
</dbReference>
<dbReference type="STRING" id="32024.GCA_000788295_00839"/>
<protein>
    <submittedName>
        <fullName evidence="1">Highly acidic protein</fullName>
    </submittedName>
</protein>
<sequence length="470" mass="53493">MKVVLLNNNPAVSRLISLSVNKLGYDFQEVASRDEITSNVDILVVDSEIDGFDSSLTSLANHTVFLVPKNLENIPEGGEILEKPFLPTRFIEIIESFSQNSFADVEPKEDDDIKFADFEDVMNDIEMSSSLENDLKDNLSIDEDNIKNEDIANKDIDEKLDIENLDNTKEEHGELFENEDISEVCDTQENQSVDDFKESLEKEISDINTDNVDDIDEITSIIDEIDNMGDESSDEQNLQDDMASQLKEEIPTENLEDEAIQTNEENQDDFEKSLDEVLGQDDLQEDVVETNLEEDSLKDDVNLDSGLVDENEEVGENLDEQQDDLQDNFKEDLIEDDSLSENAYEEDINLQEDEAPEFDSEEATFEDKVEDKNIEQLSNEDIQDINEITEKAMKVALNEEVVDNVENNDENINEDTNLNIHDELDIKNDSLKKDIANKISDEINSTLSQSSIREALKNMKININITFEDK</sequence>
<dbReference type="AlphaFoldDB" id="A0A381DL91"/>
<reference evidence="1 2" key="1">
    <citation type="submission" date="2018-06" db="EMBL/GenBank/DDBJ databases">
        <authorList>
            <consortium name="Pathogen Informatics"/>
            <person name="Doyle S."/>
        </authorList>
    </citation>
    <scope>NUCLEOTIDE SEQUENCE [LARGE SCALE GENOMIC DNA]</scope>
    <source>
        <strain evidence="1 2">NCTC12475</strain>
    </source>
</reference>
<dbReference type="Proteomes" id="UP000254920">
    <property type="component" value="Unassembled WGS sequence"/>
</dbReference>
<name>A0A381DL91_9BACT</name>
<keyword evidence="2" id="KW-1185">Reference proteome</keyword>
<dbReference type="OrthoDB" id="5324656at2"/>
<accession>A0A381DL91</accession>
<evidence type="ECO:0000313" key="2">
    <source>
        <dbReference type="Proteomes" id="UP000254920"/>
    </source>
</evidence>